<dbReference type="EMBL" id="CAWUPB010000936">
    <property type="protein sequence ID" value="CAK7333525.1"/>
    <property type="molecule type" value="Genomic_DNA"/>
</dbReference>
<feature type="region of interest" description="Disordered" evidence="2">
    <location>
        <begin position="1098"/>
        <end position="1130"/>
    </location>
</feature>
<organism evidence="3 4">
    <name type="scientific">Dovyalis caffra</name>
    <dbReference type="NCBI Taxonomy" id="77055"/>
    <lineage>
        <taxon>Eukaryota</taxon>
        <taxon>Viridiplantae</taxon>
        <taxon>Streptophyta</taxon>
        <taxon>Embryophyta</taxon>
        <taxon>Tracheophyta</taxon>
        <taxon>Spermatophyta</taxon>
        <taxon>Magnoliopsida</taxon>
        <taxon>eudicotyledons</taxon>
        <taxon>Gunneridae</taxon>
        <taxon>Pentapetalae</taxon>
        <taxon>rosids</taxon>
        <taxon>fabids</taxon>
        <taxon>Malpighiales</taxon>
        <taxon>Salicaceae</taxon>
        <taxon>Flacourtieae</taxon>
        <taxon>Dovyalis</taxon>
    </lineage>
</organism>
<protein>
    <recommendedName>
        <fullName evidence="5">Mitogen-activated protein kinase-binding protein 1</fullName>
    </recommendedName>
</protein>
<dbReference type="Pfam" id="PF00400">
    <property type="entry name" value="WD40"/>
    <property type="match status" value="5"/>
</dbReference>
<feature type="repeat" description="WD" evidence="1">
    <location>
        <begin position="715"/>
        <end position="756"/>
    </location>
</feature>
<reference evidence="3 4" key="1">
    <citation type="submission" date="2024-01" db="EMBL/GenBank/DDBJ databases">
        <authorList>
            <person name="Waweru B."/>
        </authorList>
    </citation>
    <scope>NUCLEOTIDE SEQUENCE [LARGE SCALE GENOMIC DNA]</scope>
</reference>
<dbReference type="InterPro" id="IPR052779">
    <property type="entry name" value="WDR62"/>
</dbReference>
<evidence type="ECO:0000313" key="3">
    <source>
        <dbReference type="EMBL" id="CAK7333525.1"/>
    </source>
</evidence>
<dbReference type="Proteomes" id="UP001314170">
    <property type="component" value="Unassembled WGS sequence"/>
</dbReference>
<keyword evidence="1" id="KW-0853">WD repeat</keyword>
<sequence>MKINHRKFKKSETSLSSKLVLEEIIGLTTKNANGLASNISTARFAYIAGCVVVVYNVDSTTQSHLLVSHRPPKALTCVAMSRDGRFIAAGESGNQPAVLVWDCSTMSFVSELKGHLYGVECIAFSPNGEHIVSVGGYIYLWDWRSGILVTKLKASSSCSAVTSVSFSSDAKFIVTAGKKHLKFWTVGSSPGTRLSNGTGSLELHGKPVNLGPQKGSSFISVTSAIWMTNSPSTPEQVGDLFPIYVLTDEGTLCLVDSGLSVRKMVDLKDIGWVAAPCFTSLNLKLQVEQGFALSASDKLIACACCNGIVKLFTSGTLNHAGTLLYSRAKSFHGETNFHFQTTEVEKDFQLGPALPDAIACQFSTSEKLVVVYGDHTLYIWDIHDMNEVTRCCTLVSHSACIWDVKNLCCENMHDPSLACIARGCSGGVSFATCSADGTIRLWDLTLQSNLVEDDADHQSSKAKQMGSTRLVSSGILERDTVEAGVGIQGFRSMAASSDGKYLVAGDCEGSLHIYNLLTSDYACFQGIHDAEILSLSFSLSIKKHVISEETLDSNYFLASAGRDRIIHLYDAKRNFDLIGSIDDHSAAVTSVKLTVHGHKILSCSADRSLVFRDVSVAESGCKISRRHHQMASQGTVYDMALDPAMEFVVTVGQDKKINTFDIASGKLTRSFKQDKDLGDPIKVSMDPSCSYLACSYSNKSMCMYDAISGEMVTRAVGHGEVITGVIFLPDCRHLVSVGGDGCIFLWKLPSRMSARMLQRMKENAVPLSPKNLDPPAAFSQIMVSEEEEDQQSTYNAEKLLMRENSNQVGEKSFIKESCLQGSQRLDLAFLDFQGGHKPKLKALQQVELKTCPPVGDGWECGASCPEVQSPLSTVVGSRESYISSLSGSSSASGNSQSSPTPQDTHSCFAMDKRWLNVYTVCLDPLNSPVVPHLADLNMSVASSNSIQNSTEKPSDGGCSSVQANLAVEEGRKASSKRHACPDNYGFLGKNDNLSGFDHTSKCHKAAAGHVAEQLHSHKSGCQIQETMEVDAGHTQSEGNDFFKHHFGSLSTTCKVEGSKSSVPRRHSAKYVVRQDHTGGCKELFDTPVQNFHHKTSNYRAEAVPHVTSEDPITQNLDEQQETESSKQDLRNSTQGLLISTHPLSQVELTKCVLAEDSLNVKLSEAMDQKEHIPEAEGKNLQQKLTQCWEAVINLDNAAENAVHLFSELGTMISTDEISNSPGAKLYSDAGKLMPSIANKLNAISEQVQRRSHMSSKSRVEVSGLEPLLGTFAESLSERVVEIVKENLSNSKD</sequence>
<evidence type="ECO:0000313" key="4">
    <source>
        <dbReference type="Proteomes" id="UP001314170"/>
    </source>
</evidence>
<dbReference type="PANTHER" id="PTHR45589">
    <property type="entry name" value="WD REPEAT DOMAIN 62, ISOFORM G"/>
    <property type="match status" value="1"/>
</dbReference>
<name>A0AAV1RF70_9ROSI</name>
<dbReference type="InterPro" id="IPR015943">
    <property type="entry name" value="WD40/YVTN_repeat-like_dom_sf"/>
</dbReference>
<feature type="region of interest" description="Disordered" evidence="2">
    <location>
        <begin position="885"/>
        <end position="904"/>
    </location>
</feature>
<comment type="caution">
    <text evidence="3">The sequence shown here is derived from an EMBL/GenBank/DDBJ whole genome shotgun (WGS) entry which is preliminary data.</text>
</comment>
<dbReference type="Gene3D" id="2.130.10.10">
    <property type="entry name" value="YVTN repeat-like/Quinoprotein amine dehydrogenase"/>
    <property type="match status" value="4"/>
</dbReference>
<accession>A0AAV1RF70</accession>
<evidence type="ECO:0000256" key="1">
    <source>
        <dbReference type="PROSITE-ProRule" id="PRU00221"/>
    </source>
</evidence>
<feature type="compositionally biased region" description="Low complexity" evidence="2">
    <location>
        <begin position="885"/>
        <end position="898"/>
    </location>
</feature>
<proteinExistence type="predicted"/>
<dbReference type="PROSITE" id="PS50294">
    <property type="entry name" value="WD_REPEATS_REGION"/>
    <property type="match status" value="1"/>
</dbReference>
<feature type="repeat" description="WD" evidence="1">
    <location>
        <begin position="430"/>
        <end position="452"/>
    </location>
</feature>
<dbReference type="InterPro" id="IPR001680">
    <property type="entry name" value="WD40_rpt"/>
</dbReference>
<gene>
    <name evidence="3" type="ORF">DCAF_LOCUS9484</name>
</gene>
<dbReference type="PANTHER" id="PTHR45589:SF1">
    <property type="entry name" value="WD REPEAT DOMAIN 62, ISOFORM G"/>
    <property type="match status" value="1"/>
</dbReference>
<keyword evidence="4" id="KW-1185">Reference proteome</keyword>
<dbReference type="InterPro" id="IPR036322">
    <property type="entry name" value="WD40_repeat_dom_sf"/>
</dbReference>
<evidence type="ECO:0000256" key="2">
    <source>
        <dbReference type="SAM" id="MobiDB-lite"/>
    </source>
</evidence>
<dbReference type="PROSITE" id="PS50082">
    <property type="entry name" value="WD_REPEATS_2"/>
    <property type="match status" value="2"/>
</dbReference>
<dbReference type="SMART" id="SM00320">
    <property type="entry name" value="WD40"/>
    <property type="match status" value="12"/>
</dbReference>
<dbReference type="SUPFAM" id="SSF50978">
    <property type="entry name" value="WD40 repeat-like"/>
    <property type="match status" value="2"/>
</dbReference>
<evidence type="ECO:0008006" key="5">
    <source>
        <dbReference type="Google" id="ProtNLM"/>
    </source>
</evidence>